<evidence type="ECO:0000256" key="6">
    <source>
        <dbReference type="PROSITE-ProRule" id="PRU00169"/>
    </source>
</evidence>
<organism evidence="10 11">
    <name type="scientific">Actinomadura soli</name>
    <dbReference type="NCBI Taxonomy" id="2508997"/>
    <lineage>
        <taxon>Bacteria</taxon>
        <taxon>Bacillati</taxon>
        <taxon>Actinomycetota</taxon>
        <taxon>Actinomycetes</taxon>
        <taxon>Streptosporangiales</taxon>
        <taxon>Thermomonosporaceae</taxon>
        <taxon>Actinomadura</taxon>
    </lineage>
</organism>
<evidence type="ECO:0000256" key="1">
    <source>
        <dbReference type="ARBA" id="ARBA00022553"/>
    </source>
</evidence>
<dbReference type="GO" id="GO:0032993">
    <property type="term" value="C:protein-DNA complex"/>
    <property type="evidence" value="ECO:0007669"/>
    <property type="project" value="TreeGrafter"/>
</dbReference>
<dbReference type="EMBL" id="VCKW01000127">
    <property type="protein sequence ID" value="TMQ94771.1"/>
    <property type="molecule type" value="Genomic_DNA"/>
</dbReference>
<dbReference type="InterPro" id="IPR039420">
    <property type="entry name" value="WalR-like"/>
</dbReference>
<dbReference type="PANTHER" id="PTHR48111">
    <property type="entry name" value="REGULATOR OF RPOS"/>
    <property type="match status" value="1"/>
</dbReference>
<dbReference type="GO" id="GO:0000156">
    <property type="term" value="F:phosphorelay response regulator activity"/>
    <property type="evidence" value="ECO:0007669"/>
    <property type="project" value="TreeGrafter"/>
</dbReference>
<dbReference type="OrthoDB" id="116118at2"/>
<dbReference type="InterPro" id="IPR011006">
    <property type="entry name" value="CheY-like_superfamily"/>
</dbReference>
<evidence type="ECO:0000256" key="5">
    <source>
        <dbReference type="ARBA" id="ARBA00041201"/>
    </source>
</evidence>
<dbReference type="SMART" id="SM00862">
    <property type="entry name" value="Trans_reg_C"/>
    <property type="match status" value="1"/>
</dbReference>
<sequence length="225" mass="25460">MRVLVVNEDHAVADSITTGLRRHGYDAESVETGTEALRNYDQADLVLLDLELSDVDGLEVCRAIRSEADTPIIVITDSDDRGHRVLGLKAGSDDCLDKRECLEIPLGFHELVARIEAVMRRARPDRRRKRQISRGSLRLDADLREVRVDGRRVTLTRKEFDLLHLLARYPEKIITRRQIMAEVWDDHYVASSRTLDMHVSSLRGKLGAGSWIETARGVGFRLGHG</sequence>
<feature type="domain" description="OmpR/PhoB-type" evidence="9">
    <location>
        <begin position="129"/>
        <end position="224"/>
    </location>
</feature>
<dbReference type="CDD" id="cd00383">
    <property type="entry name" value="trans_reg_C"/>
    <property type="match status" value="1"/>
</dbReference>
<dbReference type="GO" id="GO:0006355">
    <property type="term" value="P:regulation of DNA-templated transcription"/>
    <property type="evidence" value="ECO:0007669"/>
    <property type="project" value="InterPro"/>
</dbReference>
<dbReference type="InterPro" id="IPR036388">
    <property type="entry name" value="WH-like_DNA-bd_sf"/>
</dbReference>
<keyword evidence="11" id="KW-1185">Reference proteome</keyword>
<dbReference type="Gene3D" id="3.40.50.2300">
    <property type="match status" value="1"/>
</dbReference>
<feature type="modified residue" description="4-aspartylphosphate" evidence="6">
    <location>
        <position position="49"/>
    </location>
</feature>
<reference evidence="10 11" key="1">
    <citation type="submission" date="2019-05" db="EMBL/GenBank/DDBJ databases">
        <title>Draft genome sequence of Actinomadura sp. 14C53.</title>
        <authorList>
            <person name="Saricaoglu S."/>
            <person name="Isik K."/>
        </authorList>
    </citation>
    <scope>NUCLEOTIDE SEQUENCE [LARGE SCALE GENOMIC DNA]</scope>
    <source>
        <strain evidence="10 11">14C53</strain>
    </source>
</reference>
<gene>
    <name evidence="10" type="ORF">ETD83_23485</name>
</gene>
<accession>A0A5C4J8V5</accession>
<keyword evidence="1 6" id="KW-0597">Phosphoprotein</keyword>
<evidence type="ECO:0000256" key="3">
    <source>
        <dbReference type="ARBA" id="ARBA00023125"/>
    </source>
</evidence>
<keyword evidence="3 7" id="KW-0238">DNA-binding</keyword>
<dbReference type="PROSITE" id="PS51755">
    <property type="entry name" value="OMPR_PHOB"/>
    <property type="match status" value="1"/>
</dbReference>
<evidence type="ECO:0000259" key="8">
    <source>
        <dbReference type="PROSITE" id="PS50110"/>
    </source>
</evidence>
<dbReference type="GO" id="GO:0000976">
    <property type="term" value="F:transcription cis-regulatory region binding"/>
    <property type="evidence" value="ECO:0007669"/>
    <property type="project" value="TreeGrafter"/>
</dbReference>
<dbReference type="InterPro" id="IPR001789">
    <property type="entry name" value="Sig_transdc_resp-reg_receiver"/>
</dbReference>
<dbReference type="SUPFAM" id="SSF52172">
    <property type="entry name" value="CheY-like"/>
    <property type="match status" value="1"/>
</dbReference>
<evidence type="ECO:0000259" key="9">
    <source>
        <dbReference type="PROSITE" id="PS51755"/>
    </source>
</evidence>
<name>A0A5C4J8V5_9ACTN</name>
<evidence type="ECO:0000256" key="7">
    <source>
        <dbReference type="PROSITE-ProRule" id="PRU01091"/>
    </source>
</evidence>
<dbReference type="PANTHER" id="PTHR48111:SF72">
    <property type="entry name" value="SENSORY TRANSDUCTION PROTEIN REGX3"/>
    <property type="match status" value="1"/>
</dbReference>
<evidence type="ECO:0000313" key="10">
    <source>
        <dbReference type="EMBL" id="TMQ94771.1"/>
    </source>
</evidence>
<evidence type="ECO:0000313" key="11">
    <source>
        <dbReference type="Proteomes" id="UP000309174"/>
    </source>
</evidence>
<feature type="domain" description="Response regulatory" evidence="8">
    <location>
        <begin position="2"/>
        <end position="119"/>
    </location>
</feature>
<evidence type="ECO:0000256" key="4">
    <source>
        <dbReference type="ARBA" id="ARBA00023163"/>
    </source>
</evidence>
<keyword evidence="4" id="KW-0804">Transcription</keyword>
<dbReference type="Proteomes" id="UP000309174">
    <property type="component" value="Unassembled WGS sequence"/>
</dbReference>
<dbReference type="SMART" id="SM00448">
    <property type="entry name" value="REC"/>
    <property type="match status" value="1"/>
</dbReference>
<dbReference type="Pfam" id="PF00072">
    <property type="entry name" value="Response_reg"/>
    <property type="match status" value="1"/>
</dbReference>
<dbReference type="AlphaFoldDB" id="A0A5C4J8V5"/>
<dbReference type="Gene3D" id="1.10.10.10">
    <property type="entry name" value="Winged helix-like DNA-binding domain superfamily/Winged helix DNA-binding domain"/>
    <property type="match status" value="1"/>
</dbReference>
<dbReference type="PROSITE" id="PS50110">
    <property type="entry name" value="RESPONSE_REGULATORY"/>
    <property type="match status" value="1"/>
</dbReference>
<dbReference type="InterPro" id="IPR001867">
    <property type="entry name" value="OmpR/PhoB-type_DNA-bd"/>
</dbReference>
<feature type="DNA-binding region" description="OmpR/PhoB-type" evidence="7">
    <location>
        <begin position="129"/>
        <end position="224"/>
    </location>
</feature>
<dbReference type="GO" id="GO:0005829">
    <property type="term" value="C:cytosol"/>
    <property type="evidence" value="ECO:0007669"/>
    <property type="project" value="TreeGrafter"/>
</dbReference>
<proteinExistence type="predicted"/>
<dbReference type="Pfam" id="PF00486">
    <property type="entry name" value="Trans_reg_C"/>
    <property type="match status" value="1"/>
</dbReference>
<comment type="caution">
    <text evidence="10">The sequence shown here is derived from an EMBL/GenBank/DDBJ whole genome shotgun (WGS) entry which is preliminary data.</text>
</comment>
<evidence type="ECO:0000256" key="2">
    <source>
        <dbReference type="ARBA" id="ARBA00023015"/>
    </source>
</evidence>
<protein>
    <recommendedName>
        <fullName evidence="5">Sensory transduction protein RegX3</fullName>
    </recommendedName>
</protein>
<keyword evidence="2" id="KW-0805">Transcription regulation</keyword>